<keyword evidence="1" id="KW-0067">ATP-binding</keyword>
<comment type="caution">
    <text evidence="2">The sequence shown here is derived from an EMBL/GenBank/DDBJ whole genome shotgun (WGS) entry which is preliminary data.</text>
</comment>
<keyword evidence="1" id="KW-0547">Nucleotide-binding</keyword>
<evidence type="ECO:0008006" key="4">
    <source>
        <dbReference type="Google" id="ProtNLM"/>
    </source>
</evidence>
<sequence>MLHAGLRLGDRYRLDARIGAGGMGEVWRAVDEVLGRVVAVKAMLPGVAD</sequence>
<dbReference type="AlphaFoldDB" id="A0A919SCA6"/>
<dbReference type="InterPro" id="IPR011009">
    <property type="entry name" value="Kinase-like_dom_sf"/>
</dbReference>
<dbReference type="InterPro" id="IPR017441">
    <property type="entry name" value="Protein_kinase_ATP_BS"/>
</dbReference>
<protein>
    <recommendedName>
        <fullName evidence="4">Protein kinase domain-containing protein</fullName>
    </recommendedName>
</protein>
<keyword evidence="3" id="KW-1185">Reference proteome</keyword>
<organism evidence="2 3">
    <name type="scientific">Actinoplanes auranticolor</name>
    <dbReference type="NCBI Taxonomy" id="47988"/>
    <lineage>
        <taxon>Bacteria</taxon>
        <taxon>Bacillati</taxon>
        <taxon>Actinomycetota</taxon>
        <taxon>Actinomycetes</taxon>
        <taxon>Micromonosporales</taxon>
        <taxon>Micromonosporaceae</taxon>
        <taxon>Actinoplanes</taxon>
    </lineage>
</organism>
<evidence type="ECO:0000256" key="1">
    <source>
        <dbReference type="PROSITE-ProRule" id="PRU10141"/>
    </source>
</evidence>
<dbReference type="Gene3D" id="3.30.200.20">
    <property type="entry name" value="Phosphorylase Kinase, domain 1"/>
    <property type="match status" value="1"/>
</dbReference>
<gene>
    <name evidence="2" type="ORF">Aau02nite_34620</name>
</gene>
<dbReference type="GO" id="GO:0005524">
    <property type="term" value="F:ATP binding"/>
    <property type="evidence" value="ECO:0007669"/>
    <property type="project" value="UniProtKB-UniRule"/>
</dbReference>
<name>A0A919SCA6_9ACTN</name>
<evidence type="ECO:0000313" key="2">
    <source>
        <dbReference type="EMBL" id="GIM69090.1"/>
    </source>
</evidence>
<reference evidence="2" key="1">
    <citation type="submission" date="2021-03" db="EMBL/GenBank/DDBJ databases">
        <title>Whole genome shotgun sequence of Actinoplanes auranticolor NBRC 12245.</title>
        <authorList>
            <person name="Komaki H."/>
            <person name="Tamura T."/>
        </authorList>
    </citation>
    <scope>NUCLEOTIDE SEQUENCE</scope>
    <source>
        <strain evidence="2">NBRC 12245</strain>
    </source>
</reference>
<proteinExistence type="predicted"/>
<dbReference type="PROSITE" id="PS00107">
    <property type="entry name" value="PROTEIN_KINASE_ATP"/>
    <property type="match status" value="1"/>
</dbReference>
<dbReference type="RefSeq" id="WP_246595211.1">
    <property type="nucleotide sequence ID" value="NZ_BAABEA010000008.1"/>
</dbReference>
<dbReference type="EMBL" id="BOQL01000026">
    <property type="protein sequence ID" value="GIM69090.1"/>
    <property type="molecule type" value="Genomic_DNA"/>
</dbReference>
<feature type="binding site" evidence="1">
    <location>
        <position position="41"/>
    </location>
    <ligand>
        <name>ATP</name>
        <dbReference type="ChEBI" id="CHEBI:30616"/>
    </ligand>
</feature>
<dbReference type="Proteomes" id="UP000681340">
    <property type="component" value="Unassembled WGS sequence"/>
</dbReference>
<dbReference type="SUPFAM" id="SSF56112">
    <property type="entry name" value="Protein kinase-like (PK-like)"/>
    <property type="match status" value="1"/>
</dbReference>
<evidence type="ECO:0000313" key="3">
    <source>
        <dbReference type="Proteomes" id="UP000681340"/>
    </source>
</evidence>
<accession>A0A919SCA6</accession>